<keyword evidence="10" id="KW-1185">Reference proteome</keyword>
<evidence type="ECO:0000313" key="9">
    <source>
        <dbReference type="EMBL" id="AAS52536.1"/>
    </source>
</evidence>
<dbReference type="GO" id="GO:0110031">
    <property type="term" value="P:negative regulation of G2/MI transition of meiotic cell cycle"/>
    <property type="evidence" value="ECO:0000318"/>
    <property type="project" value="GO_Central"/>
</dbReference>
<dbReference type="PROSITE" id="PS00108">
    <property type="entry name" value="PROTEIN_KINASE_ST"/>
    <property type="match status" value="1"/>
</dbReference>
<dbReference type="SMART" id="SM00220">
    <property type="entry name" value="S_TKc"/>
    <property type="match status" value="1"/>
</dbReference>
<dbReference type="eggNOG" id="KOG0601">
    <property type="taxonomic scope" value="Eukaryota"/>
</dbReference>
<feature type="binding site" evidence="6">
    <location>
        <position position="427"/>
    </location>
    <ligand>
        <name>ATP</name>
        <dbReference type="ChEBI" id="CHEBI:30616"/>
    </ligand>
</feature>
<dbReference type="FunFam" id="3.30.200.20:FF:000754">
    <property type="entry name" value="Tyrosine kinase"/>
    <property type="match status" value="1"/>
</dbReference>
<dbReference type="InterPro" id="IPR017441">
    <property type="entry name" value="Protein_kinase_ATP_BS"/>
</dbReference>
<feature type="region of interest" description="Disordered" evidence="7">
    <location>
        <begin position="280"/>
        <end position="302"/>
    </location>
</feature>
<keyword evidence="4 6" id="KW-0067">ATP-binding</keyword>
<dbReference type="Gene3D" id="1.10.510.10">
    <property type="entry name" value="Transferase(Phosphotransferase) domain 1"/>
    <property type="match status" value="1"/>
</dbReference>
<dbReference type="InterPro" id="IPR050339">
    <property type="entry name" value="CC_SR_Kinase"/>
</dbReference>
<reference evidence="10" key="2">
    <citation type="journal article" date="2013" name="G3 (Bethesda)">
        <title>Genomes of Ashbya fungi isolated from insects reveal four mating-type loci, numerous translocations, lack of transposons, and distinct gene duplications.</title>
        <authorList>
            <person name="Dietrich F.S."/>
            <person name="Voegeli S."/>
            <person name="Kuo S."/>
            <person name="Philippsen P."/>
        </authorList>
    </citation>
    <scope>GENOME REANNOTATION</scope>
    <source>
        <strain evidence="10">ATCC 10895 / CBS 109.51 / FGSC 9923 / NRRL Y-1056</strain>
    </source>
</reference>
<dbReference type="InParanoid" id="Q758D5"/>
<accession>Q758D5</accession>
<evidence type="ECO:0000256" key="7">
    <source>
        <dbReference type="SAM" id="MobiDB-lite"/>
    </source>
</evidence>
<organism evidence="9 10">
    <name type="scientific">Eremothecium gossypii (strain ATCC 10895 / CBS 109.51 / FGSC 9923 / NRRL Y-1056)</name>
    <name type="common">Yeast</name>
    <name type="synonym">Ashbya gossypii</name>
    <dbReference type="NCBI Taxonomy" id="284811"/>
    <lineage>
        <taxon>Eukaryota</taxon>
        <taxon>Fungi</taxon>
        <taxon>Dikarya</taxon>
        <taxon>Ascomycota</taxon>
        <taxon>Saccharomycotina</taxon>
        <taxon>Saccharomycetes</taxon>
        <taxon>Saccharomycetales</taxon>
        <taxon>Saccharomycetaceae</taxon>
        <taxon>Eremothecium</taxon>
    </lineage>
</organism>
<keyword evidence="1" id="KW-0808">Transferase</keyword>
<feature type="region of interest" description="Disordered" evidence="7">
    <location>
        <begin position="326"/>
        <end position="389"/>
    </location>
</feature>
<dbReference type="EMBL" id="AE016818">
    <property type="protein sequence ID" value="AAS52536.1"/>
    <property type="molecule type" value="Genomic_DNA"/>
</dbReference>
<evidence type="ECO:0000256" key="1">
    <source>
        <dbReference type="ARBA" id="ARBA00022679"/>
    </source>
</evidence>
<dbReference type="PANTHER" id="PTHR11042:SF196">
    <property type="entry name" value="MITOSIS INHIBITOR PROTEIN KINASE SWE1"/>
    <property type="match status" value="1"/>
</dbReference>
<reference evidence="9 10" key="1">
    <citation type="journal article" date="2004" name="Science">
        <title>The Ashbya gossypii genome as a tool for mapping the ancient Saccharomyces cerevisiae genome.</title>
        <authorList>
            <person name="Dietrich F.S."/>
            <person name="Voegeli S."/>
            <person name="Brachat S."/>
            <person name="Lerch A."/>
            <person name="Gates K."/>
            <person name="Steiner S."/>
            <person name="Mohr C."/>
            <person name="Pohlmann R."/>
            <person name="Luedi P."/>
            <person name="Choi S."/>
            <person name="Wing R.A."/>
            <person name="Flavier A."/>
            <person name="Gaffney T.D."/>
            <person name="Philippsen P."/>
        </authorList>
    </citation>
    <scope>NUCLEOTIDE SEQUENCE [LARGE SCALE GENOMIC DNA]</scope>
    <source>
        <strain evidence="10">ATCC 10895 / CBS 109.51 / FGSC 9923 / NRRL Y-1056</strain>
    </source>
</reference>
<comment type="similarity">
    <text evidence="5">Belongs to the protein kinase superfamily. Ser/Thr protein kinase family. GCN2 subfamily.</text>
</comment>
<dbReference type="InterPro" id="IPR011009">
    <property type="entry name" value="Kinase-like_dom_sf"/>
</dbReference>
<dbReference type="RefSeq" id="NP_984712.1">
    <property type="nucleotide sequence ID" value="NM_210065.1"/>
</dbReference>
<dbReference type="GO" id="GO:0010972">
    <property type="term" value="P:negative regulation of G2/M transition of mitotic cell cycle"/>
    <property type="evidence" value="ECO:0000318"/>
    <property type="project" value="GO_Central"/>
</dbReference>
<dbReference type="PANTHER" id="PTHR11042">
    <property type="entry name" value="EUKARYOTIC TRANSLATION INITIATION FACTOR 2-ALPHA KINASE EIF2-ALPHA KINASE -RELATED"/>
    <property type="match status" value="1"/>
</dbReference>
<evidence type="ECO:0000313" key="10">
    <source>
        <dbReference type="Proteomes" id="UP000000591"/>
    </source>
</evidence>
<dbReference type="InterPro" id="IPR000719">
    <property type="entry name" value="Prot_kinase_dom"/>
</dbReference>
<dbReference type="STRING" id="284811.Q758D5"/>
<dbReference type="AlphaFoldDB" id="Q758D5"/>
<dbReference type="SUPFAM" id="SSF56112">
    <property type="entry name" value="Protein kinase-like (PK-like)"/>
    <property type="match status" value="1"/>
</dbReference>
<dbReference type="GeneID" id="4620899"/>
<keyword evidence="3" id="KW-0418">Kinase</keyword>
<evidence type="ECO:0000259" key="8">
    <source>
        <dbReference type="PROSITE" id="PS50011"/>
    </source>
</evidence>
<dbReference type="InterPro" id="IPR008271">
    <property type="entry name" value="Ser/Thr_kinase_AS"/>
</dbReference>
<dbReference type="KEGG" id="ago:AGOS_AEL149C"/>
<dbReference type="Pfam" id="PF00069">
    <property type="entry name" value="Pkinase"/>
    <property type="match status" value="1"/>
</dbReference>
<dbReference type="Proteomes" id="UP000000591">
    <property type="component" value="Chromosome V"/>
</dbReference>
<dbReference type="HOGENOM" id="CLU_007696_0_0_1"/>
<dbReference type="GO" id="GO:0005737">
    <property type="term" value="C:cytoplasm"/>
    <property type="evidence" value="ECO:0000318"/>
    <property type="project" value="GO_Central"/>
</dbReference>
<evidence type="ECO:0000256" key="2">
    <source>
        <dbReference type="ARBA" id="ARBA00022741"/>
    </source>
</evidence>
<dbReference type="GO" id="GO:0005524">
    <property type="term" value="F:ATP binding"/>
    <property type="evidence" value="ECO:0007669"/>
    <property type="project" value="UniProtKB-UniRule"/>
</dbReference>
<feature type="domain" description="Protein kinase" evidence="8">
    <location>
        <begin position="392"/>
        <end position="704"/>
    </location>
</feature>
<evidence type="ECO:0000256" key="4">
    <source>
        <dbReference type="ARBA" id="ARBA00022840"/>
    </source>
</evidence>
<dbReference type="GO" id="GO:0005634">
    <property type="term" value="C:nucleus"/>
    <property type="evidence" value="ECO:0000318"/>
    <property type="project" value="GO_Central"/>
</dbReference>
<feature type="region of interest" description="Disordered" evidence="7">
    <location>
        <begin position="39"/>
        <end position="61"/>
    </location>
</feature>
<evidence type="ECO:0000256" key="5">
    <source>
        <dbReference type="ARBA" id="ARBA00037982"/>
    </source>
</evidence>
<dbReference type="Gene3D" id="3.30.200.20">
    <property type="entry name" value="Phosphorylase Kinase, domain 1"/>
    <property type="match status" value="1"/>
</dbReference>
<gene>
    <name evidence="9" type="ORF">AGOS_AEL149C</name>
</gene>
<proteinExistence type="inferred from homology"/>
<evidence type="ECO:0000256" key="6">
    <source>
        <dbReference type="PROSITE-ProRule" id="PRU10141"/>
    </source>
</evidence>
<dbReference type="FunCoup" id="Q758D5">
    <property type="interactions" value="428"/>
</dbReference>
<feature type="region of interest" description="Disordered" evidence="7">
    <location>
        <begin position="133"/>
        <end position="181"/>
    </location>
</feature>
<sequence length="727" mass="82310">MTLRHDSMAALRESPFLNRKHTLSPALRFNCMVHEEEELSEADLESEGDSDRTQPATPSNNLRFYSSRQAAGLCRSVGTLNLSLENASRKLAPLTTSRDLPVRVREEDNGGLEFLSGTAMCQGDGDKEFHRGDNLWRPFPPRHDKNLKRSASKCEMKPPLISDRSQSRDNDSVEDENARNMAYSPLGNKKKMRKFPECQLFKDVKPDQSAFQQKGLMSKMRSNLLPQKLIIPDTPVKKSPHSSIMESPMDCSVYGSSSVPHDTQPFKNFPLFKPGTPPIESSPTYQHRAQRLDSKNDMPAQRMKRRSKVIKNTDLSNMLQQFTDDLFGSGDEEPVFNSSPLRTPRKRSPQPDRLRPPVTTTRQQGKRRLVGTSHASQSARARNPDEHLGANFSNVTLLGRGQFSTVYQVTFPETSAKYAVKSMAPKKHYSRSRIIQEIQLLSEISQETSDAEGREYVVQFISSWEYQGTYYAMTELCENGNLDQFLQEQLVARSKRLEDWRIWKIIVEVCLGLRFLHETCSIVHLDLKPANIMITFEGNLKLGDFGMATKLPLTDKAFENEGDREYIAPEIISDGIYDFRADIFSLGLMIVEIAANVVLPDNGNAWHKLRSGDLSDAGRLSSTEIYTTSIFSSTDINSTNITEVSRPCSYNAGSGRIKHIPAWVPRFLIDNDSLEKLVIWMIEPDYRKRPTASNLLQAEECQYVELTRKAGAIIQEDDFGPKPEFFS</sequence>
<keyword evidence="2 6" id="KW-0547">Nucleotide-binding</keyword>
<dbReference type="OrthoDB" id="5337378at2759"/>
<name>Q758D5_EREGS</name>
<feature type="compositionally biased region" description="Acidic residues" evidence="7">
    <location>
        <begin position="39"/>
        <end position="48"/>
    </location>
</feature>
<dbReference type="OMA" id="RFIHDSC"/>
<protein>
    <submittedName>
        <fullName evidence="9">AEL149Cp</fullName>
    </submittedName>
</protein>
<evidence type="ECO:0000256" key="3">
    <source>
        <dbReference type="ARBA" id="ARBA00022777"/>
    </source>
</evidence>
<dbReference type="PROSITE" id="PS00107">
    <property type="entry name" value="PROTEIN_KINASE_ATP"/>
    <property type="match status" value="1"/>
</dbReference>
<dbReference type="GO" id="GO:0004713">
    <property type="term" value="F:protein tyrosine kinase activity"/>
    <property type="evidence" value="ECO:0000318"/>
    <property type="project" value="GO_Central"/>
</dbReference>
<dbReference type="PROSITE" id="PS50011">
    <property type="entry name" value="PROTEIN_KINASE_DOM"/>
    <property type="match status" value="1"/>
</dbReference>